<evidence type="ECO:0000259" key="1">
    <source>
        <dbReference type="SMART" id="SM00849"/>
    </source>
</evidence>
<proteinExistence type="predicted"/>
<reference evidence="2" key="1">
    <citation type="submission" date="2021-01" db="EMBL/GenBank/DDBJ databases">
        <title>Whole genome shotgun sequence of Rugosimonospora africana NBRC 104875.</title>
        <authorList>
            <person name="Komaki H."/>
            <person name="Tamura T."/>
        </authorList>
    </citation>
    <scope>NUCLEOTIDE SEQUENCE</scope>
    <source>
        <strain evidence="2">NBRC 104875</strain>
    </source>
</reference>
<accession>A0A8J3QQ27</accession>
<dbReference type="Gene3D" id="3.60.15.10">
    <property type="entry name" value="Ribonuclease Z/Hydroxyacylglutathione hydrolase-like"/>
    <property type="match status" value="1"/>
</dbReference>
<dbReference type="InterPro" id="IPR055132">
    <property type="entry name" value="RNase_J_b_CASP"/>
</dbReference>
<protein>
    <recommendedName>
        <fullName evidence="1">Metallo-beta-lactamase domain-containing protein</fullName>
    </recommendedName>
</protein>
<dbReference type="InterPro" id="IPR001279">
    <property type="entry name" value="Metallo-B-lactamas"/>
</dbReference>
<dbReference type="PANTHER" id="PTHR43694">
    <property type="entry name" value="RIBONUCLEASE J"/>
    <property type="match status" value="1"/>
</dbReference>
<evidence type="ECO:0000313" key="3">
    <source>
        <dbReference type="Proteomes" id="UP000642748"/>
    </source>
</evidence>
<comment type="caution">
    <text evidence="2">The sequence shown here is derived from an EMBL/GenBank/DDBJ whole genome shotgun (WGS) entry which is preliminary data.</text>
</comment>
<dbReference type="EMBL" id="BONZ01000015">
    <property type="protein sequence ID" value="GIH13702.1"/>
    <property type="molecule type" value="Genomic_DNA"/>
</dbReference>
<dbReference type="SUPFAM" id="SSF56281">
    <property type="entry name" value="Metallo-hydrolase/oxidoreductase"/>
    <property type="match status" value="1"/>
</dbReference>
<dbReference type="InterPro" id="IPR036866">
    <property type="entry name" value="RibonucZ/Hydroxyglut_hydro"/>
</dbReference>
<sequence>MNPNFETADVPPPPLAAGALRVTPLGGLGAIGRNMTVFEYDGRLLIVDCGVLFPDVDQPGVDLILPDFSAILDRLDDVQAIVLTHGHEDHIGAVPYLLAHKPDIPLVGSQFTLALVEAKLAERRIEPYTLTVREGQTEMLGPFRCEFFAVNHSIPDALAVAIRTSAGVVLHTGDFKMDQLPLDGRLTDLPGFARLGADGVDLLLADSTNAEVPGFVAPEREIGPVLDSIFRAAKGRIIVASFASHVHRVQQVLDSAAAHNRKVAFIGRSMVRNMGIARDLGLLRIPGGLVVGLDEATTLPPEQIVLMSTGSQGEPMSALGRMATGDHRHIVIAPGDTVVLASSLVPGNETAVYRVRSTSCPGPARSWCTRTSPRCTCPATRRPASCCTCSTSSSRVTSCRYTASGGTCGRTPGWRWSPESRRNTWCSARTGTSSTWSTARPAWSAT</sequence>
<dbReference type="Proteomes" id="UP000642748">
    <property type="component" value="Unassembled WGS sequence"/>
</dbReference>
<keyword evidence="3" id="KW-1185">Reference proteome</keyword>
<organism evidence="2 3">
    <name type="scientific">Rugosimonospora africana</name>
    <dbReference type="NCBI Taxonomy" id="556532"/>
    <lineage>
        <taxon>Bacteria</taxon>
        <taxon>Bacillati</taxon>
        <taxon>Actinomycetota</taxon>
        <taxon>Actinomycetes</taxon>
        <taxon>Micromonosporales</taxon>
        <taxon>Micromonosporaceae</taxon>
        <taxon>Rugosimonospora</taxon>
    </lineage>
</organism>
<dbReference type="Pfam" id="PF22505">
    <property type="entry name" value="RNase_J_b_CASP"/>
    <property type="match status" value="1"/>
</dbReference>
<evidence type="ECO:0000313" key="2">
    <source>
        <dbReference type="EMBL" id="GIH13702.1"/>
    </source>
</evidence>
<dbReference type="AlphaFoldDB" id="A0A8J3QQ27"/>
<feature type="domain" description="Metallo-beta-lactamase" evidence="1">
    <location>
        <begin position="32"/>
        <end position="226"/>
    </location>
</feature>
<gene>
    <name evidence="2" type="ORF">Raf01_18740</name>
</gene>
<name>A0A8J3QQ27_9ACTN</name>
<dbReference type="CDD" id="cd07714">
    <property type="entry name" value="RNaseJ_MBL-fold"/>
    <property type="match status" value="1"/>
</dbReference>
<dbReference type="Pfam" id="PF00753">
    <property type="entry name" value="Lactamase_B"/>
    <property type="match status" value="1"/>
</dbReference>
<dbReference type="SMART" id="SM00849">
    <property type="entry name" value="Lactamase_B"/>
    <property type="match status" value="1"/>
</dbReference>
<dbReference type="PANTHER" id="PTHR43694:SF1">
    <property type="entry name" value="RIBONUCLEASE J"/>
    <property type="match status" value="1"/>
</dbReference>